<name>A0A4U0Y231_9PEZI</name>
<evidence type="ECO:0000256" key="1">
    <source>
        <dbReference type="ARBA" id="ARBA00010211"/>
    </source>
</evidence>
<dbReference type="InterPro" id="IPR006680">
    <property type="entry name" value="Amidohydro-rel"/>
</dbReference>
<dbReference type="EMBL" id="NAJQ01000008">
    <property type="protein sequence ID" value="TKA83477.1"/>
    <property type="molecule type" value="Genomic_DNA"/>
</dbReference>
<dbReference type="InterPro" id="IPR032466">
    <property type="entry name" value="Metal_Hydrolase"/>
</dbReference>
<dbReference type="SUPFAM" id="SSF51556">
    <property type="entry name" value="Metallo-dependent hydrolases"/>
    <property type="match status" value="1"/>
</dbReference>
<dbReference type="GO" id="GO:0016810">
    <property type="term" value="F:hydrolase activity, acting on carbon-nitrogen (but not peptide) bonds"/>
    <property type="evidence" value="ECO:0007669"/>
    <property type="project" value="InterPro"/>
</dbReference>
<dbReference type="InterPro" id="IPR036663">
    <property type="entry name" value="Fumarylacetoacetase_C_sf"/>
</dbReference>
<dbReference type="Gene3D" id="2.30.40.10">
    <property type="entry name" value="Urease, subunit C, domain 1"/>
    <property type="match status" value="1"/>
</dbReference>
<dbReference type="AlphaFoldDB" id="A0A4U0Y231"/>
<comment type="caution">
    <text evidence="7">The sequence shown here is derived from an EMBL/GenBank/DDBJ whole genome shotgun (WGS) entry which is preliminary data.</text>
</comment>
<dbReference type="SUPFAM" id="SSF56529">
    <property type="entry name" value="FAH"/>
    <property type="match status" value="1"/>
</dbReference>
<dbReference type="GO" id="GO:0006107">
    <property type="term" value="P:oxaloacetate metabolic process"/>
    <property type="evidence" value="ECO:0007669"/>
    <property type="project" value="UniProtKB-ARBA"/>
</dbReference>
<reference evidence="7 8" key="1">
    <citation type="submission" date="2017-03" db="EMBL/GenBank/DDBJ databases">
        <title>Genomes of endolithic fungi from Antarctica.</title>
        <authorList>
            <person name="Coleine C."/>
            <person name="Masonjones S."/>
            <person name="Stajich J.E."/>
        </authorList>
    </citation>
    <scope>NUCLEOTIDE SEQUENCE [LARGE SCALE GENOMIC DNA]</scope>
    <source>
        <strain evidence="7 8">CCFEE 5184</strain>
    </source>
</reference>
<evidence type="ECO:0000256" key="2">
    <source>
        <dbReference type="ARBA" id="ARBA00022723"/>
    </source>
</evidence>
<dbReference type="Pfam" id="PF01557">
    <property type="entry name" value="FAA_hydrolase"/>
    <property type="match status" value="1"/>
</dbReference>
<evidence type="ECO:0000256" key="3">
    <source>
        <dbReference type="SAM" id="MobiDB-lite"/>
    </source>
</evidence>
<dbReference type="Pfam" id="PF01979">
    <property type="entry name" value="Amidohydro_1"/>
    <property type="match status" value="1"/>
</dbReference>
<proteinExistence type="inferred from homology"/>
<gene>
    <name evidence="7" type="ORF">B0A55_00563</name>
</gene>
<organism evidence="7 8">
    <name type="scientific">Friedmanniomyces simplex</name>
    <dbReference type="NCBI Taxonomy" id="329884"/>
    <lineage>
        <taxon>Eukaryota</taxon>
        <taxon>Fungi</taxon>
        <taxon>Dikarya</taxon>
        <taxon>Ascomycota</taxon>
        <taxon>Pezizomycotina</taxon>
        <taxon>Dothideomycetes</taxon>
        <taxon>Dothideomycetidae</taxon>
        <taxon>Mycosphaerellales</taxon>
        <taxon>Teratosphaeriaceae</taxon>
        <taxon>Friedmanniomyces</taxon>
    </lineage>
</organism>
<comment type="similarity">
    <text evidence="1">Belongs to the FAH family.</text>
</comment>
<dbReference type="OrthoDB" id="194468at2759"/>
<dbReference type="SUPFAM" id="SSF53474">
    <property type="entry name" value="alpha/beta-Hydrolases"/>
    <property type="match status" value="1"/>
</dbReference>
<dbReference type="Proteomes" id="UP000309340">
    <property type="component" value="Unassembled WGS sequence"/>
</dbReference>
<dbReference type="Gene3D" id="3.20.20.140">
    <property type="entry name" value="Metal-dependent hydrolases"/>
    <property type="match status" value="1"/>
</dbReference>
<dbReference type="PANTHER" id="PTHR11820">
    <property type="entry name" value="ACYLPYRUVASE"/>
    <property type="match status" value="1"/>
</dbReference>
<feature type="compositionally biased region" description="Basic and acidic residues" evidence="3">
    <location>
        <begin position="1"/>
        <end position="11"/>
    </location>
</feature>
<feature type="domain" description="Amidohydrolase-related" evidence="6">
    <location>
        <begin position="115"/>
        <end position="459"/>
    </location>
</feature>
<keyword evidence="2" id="KW-0479">Metal-binding</keyword>
<dbReference type="InterPro" id="IPR000073">
    <property type="entry name" value="AB_hydrolase_1"/>
</dbReference>
<evidence type="ECO:0000313" key="7">
    <source>
        <dbReference type="EMBL" id="TKA83477.1"/>
    </source>
</evidence>
<feature type="domain" description="AB hydrolase-1" evidence="4">
    <location>
        <begin position="826"/>
        <end position="1064"/>
    </location>
</feature>
<dbReference type="PANTHER" id="PTHR11820:SF7">
    <property type="entry name" value="ACYLPYRUVASE FAHD1, MITOCHONDRIAL"/>
    <property type="match status" value="1"/>
</dbReference>
<feature type="domain" description="Fumarylacetoacetase-like C-terminal" evidence="5">
    <location>
        <begin position="561"/>
        <end position="772"/>
    </location>
</feature>
<dbReference type="GO" id="GO:0018773">
    <property type="term" value="F:acetylpyruvate hydrolase activity"/>
    <property type="evidence" value="ECO:0007669"/>
    <property type="project" value="TreeGrafter"/>
</dbReference>
<evidence type="ECO:0000259" key="5">
    <source>
        <dbReference type="Pfam" id="PF01557"/>
    </source>
</evidence>
<dbReference type="InterPro" id="IPR057744">
    <property type="entry name" value="OTAase-like"/>
</dbReference>
<dbReference type="SUPFAM" id="SSF51338">
    <property type="entry name" value="Composite domain of metallo-dependent hydrolases"/>
    <property type="match status" value="1"/>
</dbReference>
<dbReference type="GO" id="GO:0046872">
    <property type="term" value="F:metal ion binding"/>
    <property type="evidence" value="ECO:0007669"/>
    <property type="project" value="UniProtKB-KW"/>
</dbReference>
<accession>A0A4U0Y231</accession>
<protein>
    <submittedName>
        <fullName evidence="7">Uncharacterized protein</fullName>
    </submittedName>
</protein>
<dbReference type="CDD" id="cd01299">
    <property type="entry name" value="Met_dep_hydrolase_A"/>
    <property type="match status" value="1"/>
</dbReference>
<dbReference type="FunFam" id="3.90.850.10:FF:000002">
    <property type="entry name" value="2-hydroxyhepta-2,4-diene-1,7-dioate isomerase"/>
    <property type="match status" value="1"/>
</dbReference>
<keyword evidence="8" id="KW-1185">Reference proteome</keyword>
<dbReference type="GO" id="GO:0050163">
    <property type="term" value="F:oxaloacetate tautomerase activity"/>
    <property type="evidence" value="ECO:0007669"/>
    <property type="project" value="UniProtKB-ARBA"/>
</dbReference>
<dbReference type="Pfam" id="PF00561">
    <property type="entry name" value="Abhydrolase_1"/>
    <property type="match status" value="1"/>
</dbReference>
<evidence type="ECO:0000259" key="4">
    <source>
        <dbReference type="Pfam" id="PF00561"/>
    </source>
</evidence>
<feature type="compositionally biased region" description="Low complexity" evidence="3">
    <location>
        <begin position="14"/>
        <end position="23"/>
    </location>
</feature>
<dbReference type="InterPro" id="IPR011234">
    <property type="entry name" value="Fumarylacetoacetase-like_C"/>
</dbReference>
<dbReference type="STRING" id="329884.A0A4U0Y231"/>
<dbReference type="InterPro" id="IPR011059">
    <property type="entry name" value="Metal-dep_hydrolase_composite"/>
</dbReference>
<dbReference type="InterPro" id="IPR029058">
    <property type="entry name" value="AB_hydrolase_fold"/>
</dbReference>
<evidence type="ECO:0000259" key="6">
    <source>
        <dbReference type="Pfam" id="PF01979"/>
    </source>
</evidence>
<evidence type="ECO:0000313" key="8">
    <source>
        <dbReference type="Proteomes" id="UP000309340"/>
    </source>
</evidence>
<sequence length="1077" mass="116649">MAPSAVDERGHMTNGINGQKVNGNNGGKADTLFPHDYVRFDSSLKPKDYQIKGTDPNNKVLFRDVNIIDSTGREPFKGDVYIEGERIKYVGEVPNIERLEKDPKVRTVQGKGRTLMSGLGDAHTHFSWNNGDLGKLGEVGVEEHTLVSARSAQCYLDSGYTMCFGAASAKDRLDVVVRDAINEGLLPGPRYLANGKEIAVPDGDLVPGITAFAKGPLEMRETIRHHVKLGVDTVKLSMSGEQITETRDAQDCYYTDDETAACVDEGHRLGVRLCAHARARDSVKMCIKHGVDIIYHASWIDEEGMEMLEKAKDKHIVAPGLNWLVATVYEAGAFGYSFEKAEQVGYKRELDVAVKGLKEMHKRGITVLPGGDYGFAWTPHGTYARDLELFVTMLDFTPMESLVAATAGVAKLFMRENELGHVKPGYFADCILVNGNPLDDITVLQDHSKLDVIMINGRVHKASYKEFVKFEQPQPIMEPRTDVKLNNFVAYELDDGTRRTRIGHLNQEKGTITPLAFESGTPIENLYQVIEVGEDNVVAGGEPFPLTDSLNVLAPISGRDVLAVGKNYSEHAKEFNASGYDSSDKVDMPTHPVIFTKRATSIIANEEDILLHEGFTETLDYEGEIGVIVGKGGFQISETEAEQHVWGYTIINDVTAREKQRDHKQFFIGKSADSYCPMGPLALPKSALPQTLTVTTHVNGELRQKGTTEDLIFSVTNLISTLSQSQTLRPGDVIATGTPAGVGFGLKPPVFLQPGDTVEVSVTGLGTLRSKVAKADADNHVTKRIREESLIPINNLSITNGGLGLTTLSNGKQLRAMKLGNGPSSIVFIHGLGGNMSYYTPVLAELGLNKEDQSQYTSLLFDLEGHGMSPTKATSKLTIESYAEDIRGLIETMSIPTENGITLVAHSMGCLVASLFASQHSDLVKRMILIGPPPCPLPAGGADASVKRAAAVRAEGMRNVAMTVATAGTSAKTKSDRPLAFTTVQMSLLSQDPEGYAKGCTALAGAKDLNIDLAKVGKAVKSLVITGEEDKVSPPAHARKLAETLGAGEATVLPGVGHWHVFEDVEGVTKAMKSFLF</sequence>
<dbReference type="Gene3D" id="3.40.50.1820">
    <property type="entry name" value="alpha/beta hydrolase"/>
    <property type="match status" value="1"/>
</dbReference>
<feature type="region of interest" description="Disordered" evidence="3">
    <location>
        <begin position="1"/>
        <end position="26"/>
    </location>
</feature>
<dbReference type="Gene3D" id="3.90.850.10">
    <property type="entry name" value="Fumarylacetoacetase-like, C-terminal domain"/>
    <property type="match status" value="1"/>
</dbReference>